<dbReference type="AlphaFoldDB" id="A0A4Y2WRB5"/>
<evidence type="ECO:0000313" key="4">
    <source>
        <dbReference type="Proteomes" id="UP000499080"/>
    </source>
</evidence>
<keyword evidence="4" id="KW-1185">Reference proteome</keyword>
<gene>
    <name evidence="2" type="ORF">AVEN_164169_1</name>
    <name evidence="3" type="ORF">AVEN_181904_1</name>
    <name evidence="1" type="ORF">AVEN_46547_1</name>
</gene>
<sequence length="90" mass="9937">MKERGTNSLKSSIAGPLYDSIKSTIADLKAKKGEPVNLIELYTVRCNTILRLTLFGEVGIAEEQIKKFNKLCAIQLECIMSILLCGTFAK</sequence>
<evidence type="ECO:0000313" key="1">
    <source>
        <dbReference type="EMBL" id="GBO38484.1"/>
    </source>
</evidence>
<dbReference type="EMBL" id="BGPR01063236">
    <property type="protein sequence ID" value="GBO38487.1"/>
    <property type="molecule type" value="Genomic_DNA"/>
</dbReference>
<dbReference type="EMBL" id="BGPR01063231">
    <property type="protein sequence ID" value="GBO38484.1"/>
    <property type="molecule type" value="Genomic_DNA"/>
</dbReference>
<evidence type="ECO:0000313" key="2">
    <source>
        <dbReference type="EMBL" id="GBO38487.1"/>
    </source>
</evidence>
<organism evidence="2 4">
    <name type="scientific">Araneus ventricosus</name>
    <name type="common">Orbweaver spider</name>
    <name type="synonym">Epeira ventricosa</name>
    <dbReference type="NCBI Taxonomy" id="182803"/>
    <lineage>
        <taxon>Eukaryota</taxon>
        <taxon>Metazoa</taxon>
        <taxon>Ecdysozoa</taxon>
        <taxon>Arthropoda</taxon>
        <taxon>Chelicerata</taxon>
        <taxon>Arachnida</taxon>
        <taxon>Araneae</taxon>
        <taxon>Araneomorphae</taxon>
        <taxon>Entelegynae</taxon>
        <taxon>Araneoidea</taxon>
        <taxon>Araneidae</taxon>
        <taxon>Araneus</taxon>
    </lineage>
</organism>
<accession>A0A4Y2WRB5</accession>
<reference evidence="2 4" key="1">
    <citation type="journal article" date="2019" name="Sci. Rep.">
        <title>Orb-weaving spider Araneus ventricosus genome elucidates the spidroin gene catalogue.</title>
        <authorList>
            <person name="Kono N."/>
            <person name="Nakamura H."/>
            <person name="Ohtoshi R."/>
            <person name="Moran D.A.P."/>
            <person name="Shinohara A."/>
            <person name="Yoshida Y."/>
            <person name="Fujiwara M."/>
            <person name="Mori M."/>
            <person name="Tomita M."/>
            <person name="Arakawa K."/>
        </authorList>
    </citation>
    <scope>NUCLEOTIDE SEQUENCE [LARGE SCALE GENOMIC DNA]</scope>
</reference>
<evidence type="ECO:0000313" key="3">
    <source>
        <dbReference type="EMBL" id="GBO38489.1"/>
    </source>
</evidence>
<dbReference type="OrthoDB" id="6466431at2759"/>
<dbReference type="Proteomes" id="UP000499080">
    <property type="component" value="Unassembled WGS sequence"/>
</dbReference>
<proteinExistence type="predicted"/>
<dbReference type="EMBL" id="BGPR01063237">
    <property type="protein sequence ID" value="GBO38489.1"/>
    <property type="molecule type" value="Genomic_DNA"/>
</dbReference>
<comment type="caution">
    <text evidence="2">The sequence shown here is derived from an EMBL/GenBank/DDBJ whole genome shotgun (WGS) entry which is preliminary data.</text>
</comment>
<protein>
    <submittedName>
        <fullName evidence="2">Uncharacterized protein</fullName>
    </submittedName>
</protein>
<name>A0A4Y2WRB5_ARAVE</name>